<protein>
    <submittedName>
        <fullName evidence="2">Spider silk-constituting element SpiCE-NMa2A5</fullName>
    </submittedName>
</protein>
<feature type="signal peptide" evidence="1">
    <location>
        <begin position="1"/>
        <end position="19"/>
    </location>
</feature>
<gene>
    <name evidence="2" type="primary">SpiCE-NMa2A5</name>
    <name evidence="2" type="ORF">NPIL_800171</name>
</gene>
<dbReference type="OrthoDB" id="6438254at2759"/>
<keyword evidence="3" id="KW-1185">Reference proteome</keyword>
<accession>A0A8X6USZ9</accession>
<proteinExistence type="predicted"/>
<dbReference type="Proteomes" id="UP000887013">
    <property type="component" value="Unassembled WGS sequence"/>
</dbReference>
<sequence>MKFFIAFLVLGVILAFSDADEQPAAETICQSIPVCNPPCVLDRTGPCPRCDCRNTCNVSCTGQNCKIIRNGGQCSCVCGGGNVCGIDCPPQCRVEFNEYGQCNCICF</sequence>
<name>A0A8X6USZ9_NEPPI</name>
<dbReference type="AlphaFoldDB" id="A0A8X6USZ9"/>
<comment type="caution">
    <text evidence="2">The sequence shown here is derived from an EMBL/GenBank/DDBJ whole genome shotgun (WGS) entry which is preliminary data.</text>
</comment>
<organism evidence="2 3">
    <name type="scientific">Nephila pilipes</name>
    <name type="common">Giant wood spider</name>
    <name type="synonym">Nephila maculata</name>
    <dbReference type="NCBI Taxonomy" id="299642"/>
    <lineage>
        <taxon>Eukaryota</taxon>
        <taxon>Metazoa</taxon>
        <taxon>Ecdysozoa</taxon>
        <taxon>Arthropoda</taxon>
        <taxon>Chelicerata</taxon>
        <taxon>Arachnida</taxon>
        <taxon>Araneae</taxon>
        <taxon>Araneomorphae</taxon>
        <taxon>Entelegynae</taxon>
        <taxon>Araneoidea</taxon>
        <taxon>Nephilidae</taxon>
        <taxon>Nephila</taxon>
    </lineage>
</organism>
<reference evidence="2" key="1">
    <citation type="submission" date="2020-08" db="EMBL/GenBank/DDBJ databases">
        <title>Multicomponent nature underlies the extraordinary mechanical properties of spider dragline silk.</title>
        <authorList>
            <person name="Kono N."/>
            <person name="Nakamura H."/>
            <person name="Mori M."/>
            <person name="Yoshida Y."/>
            <person name="Ohtoshi R."/>
            <person name="Malay A.D."/>
            <person name="Moran D.A.P."/>
            <person name="Tomita M."/>
            <person name="Numata K."/>
            <person name="Arakawa K."/>
        </authorList>
    </citation>
    <scope>NUCLEOTIDE SEQUENCE</scope>
</reference>
<evidence type="ECO:0000313" key="2">
    <source>
        <dbReference type="EMBL" id="GFU45392.1"/>
    </source>
</evidence>
<dbReference type="EMBL" id="BMAW01132841">
    <property type="protein sequence ID" value="GFU45392.1"/>
    <property type="molecule type" value="Genomic_DNA"/>
</dbReference>
<keyword evidence="1" id="KW-0732">Signal</keyword>
<evidence type="ECO:0000256" key="1">
    <source>
        <dbReference type="SAM" id="SignalP"/>
    </source>
</evidence>
<evidence type="ECO:0000313" key="3">
    <source>
        <dbReference type="Proteomes" id="UP000887013"/>
    </source>
</evidence>
<feature type="chain" id="PRO_5036442499" evidence="1">
    <location>
        <begin position="20"/>
        <end position="107"/>
    </location>
</feature>